<dbReference type="AlphaFoldDB" id="A0A973W3V8"/>
<comment type="subcellular location">
    <subcellularLocation>
        <location evidence="1">Periplasm</location>
    </subcellularLocation>
</comment>
<dbReference type="SUPFAM" id="SSF53850">
    <property type="entry name" value="Periplasmic binding protein-like II"/>
    <property type="match status" value="1"/>
</dbReference>
<reference evidence="5" key="1">
    <citation type="submission" date="2020-06" db="EMBL/GenBank/DDBJ databases">
        <title>Whole Genome Sequence of Bradyrhizobium sp. Strain 1S1.</title>
        <authorList>
            <person name="Bromfield E.S.P."/>
            <person name="Cloutier S."/>
        </authorList>
    </citation>
    <scope>NUCLEOTIDE SEQUENCE [LARGE SCALE GENOMIC DNA]</scope>
    <source>
        <strain evidence="5">1S1</strain>
    </source>
</reference>
<dbReference type="Pfam" id="PF09084">
    <property type="entry name" value="NMT1"/>
    <property type="match status" value="1"/>
</dbReference>
<dbReference type="InterPro" id="IPR015168">
    <property type="entry name" value="SsuA/THI5"/>
</dbReference>
<dbReference type="RefSeq" id="WP_166206911.1">
    <property type="nucleotide sequence ID" value="NZ_CP088285.1"/>
</dbReference>
<evidence type="ECO:0000259" key="4">
    <source>
        <dbReference type="Pfam" id="PF09084"/>
    </source>
</evidence>
<comment type="caution">
    <text evidence="5">The sequence shown here is derived from an EMBL/GenBank/DDBJ whole genome shotgun (WGS) entry which is preliminary data.</text>
</comment>
<dbReference type="PANTHER" id="PTHR30024:SF47">
    <property type="entry name" value="TAURINE-BINDING PERIPLASMIC PROTEIN"/>
    <property type="match status" value="1"/>
</dbReference>
<dbReference type="GO" id="GO:0042597">
    <property type="term" value="C:periplasmic space"/>
    <property type="evidence" value="ECO:0007669"/>
    <property type="project" value="UniProtKB-SubCell"/>
</dbReference>
<dbReference type="EMBL" id="JAAOLE020000001">
    <property type="protein sequence ID" value="NVI47046.1"/>
    <property type="molecule type" value="Genomic_DNA"/>
</dbReference>
<gene>
    <name evidence="5" type="ORF">HAP48_029630</name>
</gene>
<dbReference type="PANTHER" id="PTHR30024">
    <property type="entry name" value="ALIPHATIC SULFONATES-BINDING PROTEIN-RELATED"/>
    <property type="match status" value="1"/>
</dbReference>
<evidence type="ECO:0000256" key="3">
    <source>
        <dbReference type="ARBA" id="ARBA00022729"/>
    </source>
</evidence>
<dbReference type="Gene3D" id="3.40.190.10">
    <property type="entry name" value="Periplasmic binding protein-like II"/>
    <property type="match status" value="2"/>
</dbReference>
<accession>A0A973W3V8</accession>
<evidence type="ECO:0000313" key="5">
    <source>
        <dbReference type="EMBL" id="NVI47046.1"/>
    </source>
</evidence>
<proteinExistence type="inferred from homology"/>
<sequence>MQVGARLLSRRTSRRRFLLRAALGAAALGTPAIARERARLRLGYLHVVAVDGQILTGLDRGSFDREGIDFDLVEYNTGFEVVEAMAAGKLDVLSAGGVISSLLPRGGYTAFLVNDIEIATAQLWVRPDKGVTTFADLRGKRIATTRMTTAHIFLDRALRANGLAPADVEIANSSMSAAVNAFVAGEVPAVALWVPFNITVREKAPGAVKLVDASAYYPQSAVVGGWVSRQDYFAANRDVFARIIRGWADANDHMLRNGKAVAGALQKKHYPQATIADIEEALAAQKMFSSREWKRLYADGSVARWLQQVSDFFLTEAPIAAATPATQYFDPSLYLATV</sequence>
<evidence type="ECO:0000256" key="2">
    <source>
        <dbReference type="ARBA" id="ARBA00010742"/>
    </source>
</evidence>
<keyword evidence="3" id="KW-0732">Signal</keyword>
<name>A0A973W3V8_9BRAD</name>
<organism evidence="5">
    <name type="scientific">Bradyrhizobium septentrionale</name>
    <dbReference type="NCBI Taxonomy" id="1404411"/>
    <lineage>
        <taxon>Bacteria</taxon>
        <taxon>Pseudomonadati</taxon>
        <taxon>Pseudomonadota</taxon>
        <taxon>Alphaproteobacteria</taxon>
        <taxon>Hyphomicrobiales</taxon>
        <taxon>Nitrobacteraceae</taxon>
        <taxon>Bradyrhizobium</taxon>
    </lineage>
</organism>
<dbReference type="InterPro" id="IPR006311">
    <property type="entry name" value="TAT_signal"/>
</dbReference>
<protein>
    <submittedName>
        <fullName evidence="5">ABC transporter substrate-binding protein</fullName>
    </submittedName>
</protein>
<feature type="domain" description="SsuA/THI5-like" evidence="4">
    <location>
        <begin position="54"/>
        <end position="256"/>
    </location>
</feature>
<comment type="similarity">
    <text evidence="2">Belongs to the bacterial solute-binding protein SsuA/TauA family.</text>
</comment>
<evidence type="ECO:0000256" key="1">
    <source>
        <dbReference type="ARBA" id="ARBA00004418"/>
    </source>
</evidence>
<dbReference type="PROSITE" id="PS51318">
    <property type="entry name" value="TAT"/>
    <property type="match status" value="1"/>
</dbReference>